<proteinExistence type="inferred from homology"/>
<evidence type="ECO:0000259" key="7">
    <source>
        <dbReference type="PROSITE" id="PS50035"/>
    </source>
</evidence>
<evidence type="ECO:0000256" key="4">
    <source>
        <dbReference type="ARBA" id="ARBA00022801"/>
    </source>
</evidence>
<evidence type="ECO:0000256" key="1">
    <source>
        <dbReference type="ARBA" id="ARBA00000798"/>
    </source>
</evidence>
<reference evidence="8 9" key="1">
    <citation type="journal article" date="2014" name="Genome Announc.">
        <title>Draft Genome Sequence of the Iron-Oxidizing, Acidophilic, and Halotolerant 'Thiobacillus prosperus' Type Strain DSM 5130.</title>
        <authorList>
            <person name="Ossandon F.J."/>
            <person name="Cardenas J.P."/>
            <person name="Corbett M."/>
            <person name="Quatrini R."/>
            <person name="Holmes D.S."/>
            <person name="Watkin E."/>
        </authorList>
    </citation>
    <scope>NUCLEOTIDE SEQUENCE [LARGE SCALE GENOMIC DNA]</scope>
    <source>
        <strain evidence="8 9">DSM 5130</strain>
    </source>
</reference>
<dbReference type="RefSeq" id="WP_038087294.1">
    <property type="nucleotide sequence ID" value="NZ_JQSG02000001.1"/>
</dbReference>
<dbReference type="AlphaFoldDB" id="A0A1A6C7A5"/>
<name>A0A1A6C7A5_9GAMM</name>
<evidence type="ECO:0000313" key="8">
    <source>
        <dbReference type="EMBL" id="OBS10430.1"/>
    </source>
</evidence>
<dbReference type="PANTHER" id="PTHR43856">
    <property type="entry name" value="CARDIOLIPIN HYDROLASE"/>
    <property type="match status" value="1"/>
</dbReference>
<dbReference type="GO" id="GO:0004630">
    <property type="term" value="F:phospholipase D activity"/>
    <property type="evidence" value="ECO:0007669"/>
    <property type="project" value="UniProtKB-EC"/>
</dbReference>
<evidence type="ECO:0000256" key="6">
    <source>
        <dbReference type="ARBA" id="ARBA00023098"/>
    </source>
</evidence>
<dbReference type="GO" id="GO:0016042">
    <property type="term" value="P:lipid catabolic process"/>
    <property type="evidence" value="ECO:0007669"/>
    <property type="project" value="UniProtKB-KW"/>
</dbReference>
<accession>A0A1A6C7A5</accession>
<dbReference type="InterPro" id="IPR051406">
    <property type="entry name" value="PLD_domain"/>
</dbReference>
<dbReference type="EC" id="3.1.4.4" evidence="3"/>
<comment type="similarity">
    <text evidence="2">Belongs to the phospholipase D family.</text>
</comment>
<dbReference type="EMBL" id="JQSG02000001">
    <property type="protein sequence ID" value="OBS10430.1"/>
    <property type="molecule type" value="Genomic_DNA"/>
</dbReference>
<keyword evidence="5" id="KW-0442">Lipid degradation</keyword>
<evidence type="ECO:0000256" key="2">
    <source>
        <dbReference type="ARBA" id="ARBA00008664"/>
    </source>
</evidence>
<evidence type="ECO:0000256" key="5">
    <source>
        <dbReference type="ARBA" id="ARBA00022963"/>
    </source>
</evidence>
<evidence type="ECO:0000313" key="9">
    <source>
        <dbReference type="Proteomes" id="UP000029273"/>
    </source>
</evidence>
<dbReference type="SUPFAM" id="SSF56024">
    <property type="entry name" value="Phospholipase D/nuclease"/>
    <property type="match status" value="2"/>
</dbReference>
<comment type="catalytic activity">
    <reaction evidence="1">
        <text>a 1,2-diacyl-sn-glycero-3-phosphocholine + H2O = a 1,2-diacyl-sn-glycero-3-phosphate + choline + H(+)</text>
        <dbReference type="Rhea" id="RHEA:14445"/>
        <dbReference type="ChEBI" id="CHEBI:15354"/>
        <dbReference type="ChEBI" id="CHEBI:15377"/>
        <dbReference type="ChEBI" id="CHEBI:15378"/>
        <dbReference type="ChEBI" id="CHEBI:57643"/>
        <dbReference type="ChEBI" id="CHEBI:58608"/>
        <dbReference type="EC" id="3.1.4.4"/>
    </reaction>
</comment>
<keyword evidence="9" id="KW-1185">Reference proteome</keyword>
<dbReference type="Pfam" id="PF13091">
    <property type="entry name" value="PLDc_2"/>
    <property type="match status" value="2"/>
</dbReference>
<comment type="caution">
    <text evidence="8">The sequence shown here is derived from an EMBL/GenBank/DDBJ whole genome shotgun (WGS) entry which is preliminary data.</text>
</comment>
<dbReference type="GO" id="GO:0016891">
    <property type="term" value="F:RNA endonuclease activity producing 5'-phosphomonoesters, hydrolytic mechanism"/>
    <property type="evidence" value="ECO:0007669"/>
    <property type="project" value="TreeGrafter"/>
</dbReference>
<dbReference type="PANTHER" id="PTHR43856:SF1">
    <property type="entry name" value="MITOCHONDRIAL CARDIOLIPIN HYDROLASE"/>
    <property type="match status" value="1"/>
</dbReference>
<evidence type="ECO:0000256" key="3">
    <source>
        <dbReference type="ARBA" id="ARBA00012027"/>
    </source>
</evidence>
<sequence>MHLYIEPRDRSQPIVQIIEQARRSVELNVYILSDNRVLAALSKAHDRGVKVRIILDRAPHGMGLWQVVDEYKRITDMGITVHGTPQRFAYDRADYICNAKTCAIGTADYTAAGFNRNREYIIRFSNPDMVQAAREVFAADWHNKPAGNAPRKYLVLSPGSAWRMVRLIDQPGKLDMEQDDISDTGPVIRAMERKGRDMRLILPWSARRHDAREIRALRHAGVQVRYMSGVYMHAKMIAGDEQGYIGSINITHASLYHNREVGITYGGKILSQVRRQFEQDWSAARP</sequence>
<dbReference type="InterPro" id="IPR025202">
    <property type="entry name" value="PLD-like_dom"/>
</dbReference>
<dbReference type="InterPro" id="IPR001736">
    <property type="entry name" value="PLipase_D/transphosphatidylase"/>
</dbReference>
<feature type="domain" description="PLD phosphodiesterase" evidence="7">
    <location>
        <begin position="228"/>
        <end position="254"/>
    </location>
</feature>
<dbReference type="GO" id="GO:0006793">
    <property type="term" value="P:phosphorus metabolic process"/>
    <property type="evidence" value="ECO:0007669"/>
    <property type="project" value="UniProtKB-ARBA"/>
</dbReference>
<dbReference type="Proteomes" id="UP000029273">
    <property type="component" value="Unassembled WGS sequence"/>
</dbReference>
<keyword evidence="6" id="KW-0443">Lipid metabolism</keyword>
<keyword evidence="4" id="KW-0378">Hydrolase</keyword>
<dbReference type="PROSITE" id="PS50035">
    <property type="entry name" value="PLD"/>
    <property type="match status" value="1"/>
</dbReference>
<dbReference type="Gene3D" id="3.30.870.10">
    <property type="entry name" value="Endonuclease Chain A"/>
    <property type="match status" value="2"/>
</dbReference>
<dbReference type="STRING" id="160660.BJI67_09340"/>
<protein>
    <recommendedName>
        <fullName evidence="3">phospholipase D</fullName>
        <ecNumber evidence="3">3.1.4.4</ecNumber>
    </recommendedName>
</protein>
<gene>
    <name evidence="8" type="ORF">Thpro_020146</name>
</gene>
<dbReference type="OrthoDB" id="92272at2"/>
<organism evidence="8 9">
    <name type="scientific">Acidihalobacter prosperus</name>
    <dbReference type="NCBI Taxonomy" id="160660"/>
    <lineage>
        <taxon>Bacteria</taxon>
        <taxon>Pseudomonadati</taxon>
        <taxon>Pseudomonadota</taxon>
        <taxon>Gammaproteobacteria</taxon>
        <taxon>Chromatiales</taxon>
        <taxon>Ectothiorhodospiraceae</taxon>
        <taxon>Acidihalobacter</taxon>
    </lineage>
</organism>